<protein>
    <submittedName>
        <fullName evidence="5">Glycosyltransferase family 34 protein</fullName>
    </submittedName>
</protein>
<comment type="similarity">
    <text evidence="1">Belongs to the glycosyltransferase 34 family.</text>
</comment>
<organism evidence="5 6">
    <name type="scientific">Melanomma pulvis-pyrius CBS 109.77</name>
    <dbReference type="NCBI Taxonomy" id="1314802"/>
    <lineage>
        <taxon>Eukaryota</taxon>
        <taxon>Fungi</taxon>
        <taxon>Dikarya</taxon>
        <taxon>Ascomycota</taxon>
        <taxon>Pezizomycotina</taxon>
        <taxon>Dothideomycetes</taxon>
        <taxon>Pleosporomycetidae</taxon>
        <taxon>Pleosporales</taxon>
        <taxon>Melanommataceae</taxon>
        <taxon>Melanomma</taxon>
    </lineage>
</organism>
<evidence type="ECO:0000256" key="3">
    <source>
        <dbReference type="ARBA" id="ARBA00022679"/>
    </source>
</evidence>
<evidence type="ECO:0000256" key="1">
    <source>
        <dbReference type="ARBA" id="ARBA00005664"/>
    </source>
</evidence>
<dbReference type="GO" id="GO:0016757">
    <property type="term" value="F:glycosyltransferase activity"/>
    <property type="evidence" value="ECO:0007669"/>
    <property type="project" value="UniProtKB-KW"/>
</dbReference>
<feature type="region of interest" description="Disordered" evidence="4">
    <location>
        <begin position="1"/>
        <end position="39"/>
    </location>
</feature>
<name>A0A6A6WY61_9PLEO</name>
<dbReference type="OrthoDB" id="407658at2759"/>
<dbReference type="Pfam" id="PF05637">
    <property type="entry name" value="Glyco_transf_34"/>
    <property type="match status" value="1"/>
</dbReference>
<dbReference type="AlphaFoldDB" id="A0A6A6WY61"/>
<keyword evidence="6" id="KW-1185">Reference proteome</keyword>
<dbReference type="Gene3D" id="3.90.550.10">
    <property type="entry name" value="Spore Coat Polysaccharide Biosynthesis Protein SpsA, Chain A"/>
    <property type="match status" value="1"/>
</dbReference>
<keyword evidence="2" id="KW-0328">Glycosyltransferase</keyword>
<evidence type="ECO:0000313" key="6">
    <source>
        <dbReference type="Proteomes" id="UP000799757"/>
    </source>
</evidence>
<keyword evidence="3 5" id="KW-0808">Transferase</keyword>
<dbReference type="PANTHER" id="PTHR31306:SF8">
    <property type="entry name" value="GLYCOSYLTRANSFERASE FAMILY 34 PROTEIN"/>
    <property type="match status" value="1"/>
</dbReference>
<evidence type="ECO:0000256" key="4">
    <source>
        <dbReference type="SAM" id="MobiDB-lite"/>
    </source>
</evidence>
<dbReference type="PANTHER" id="PTHR31306">
    <property type="entry name" value="ALPHA-1,6-MANNOSYLTRANSFERASE MNN11-RELATED"/>
    <property type="match status" value="1"/>
</dbReference>
<dbReference type="EMBL" id="MU002197">
    <property type="protein sequence ID" value="KAF2788667.1"/>
    <property type="molecule type" value="Genomic_DNA"/>
</dbReference>
<dbReference type="Proteomes" id="UP000799757">
    <property type="component" value="Unassembled WGS sequence"/>
</dbReference>
<proteinExistence type="inferred from homology"/>
<accession>A0A6A6WY61</accession>
<dbReference type="GO" id="GO:0006487">
    <property type="term" value="P:protein N-linked glycosylation"/>
    <property type="evidence" value="ECO:0007669"/>
    <property type="project" value="TreeGrafter"/>
</dbReference>
<sequence>MSKYLPSSVDGIEAQESLVSTENGGEDDDDNNTEAGPALEFKNSLTEATIPNDSTKSPYPRFGKITASFGEPDVPYENAIASHNLHNELHGYPHFILRERMLRGLWSKHAYIMTIIGQELAKPEDQRLQWLLWHDRDTVLMNPQLPLDIFVPPEPEFANIHFLVTNDRHGLNNGVFLCRVSQLSFKFFASALSIREYQPEIPLKYTEQSGMEEVIKRPWWSTSVAYVPQRWFNGFPPDKKGLAKGKPSASRPGSLLIHFASNRDGLRPERMAQWGEVAKNRTAEWDKPASETGYLKEIAEYWERLGKGESQESVNKDIGIRRWE</sequence>
<dbReference type="InterPro" id="IPR008630">
    <property type="entry name" value="Glyco_trans_34"/>
</dbReference>
<dbReference type="InterPro" id="IPR029044">
    <property type="entry name" value="Nucleotide-diphossugar_trans"/>
</dbReference>
<evidence type="ECO:0000313" key="5">
    <source>
        <dbReference type="EMBL" id="KAF2788667.1"/>
    </source>
</evidence>
<evidence type="ECO:0000256" key="2">
    <source>
        <dbReference type="ARBA" id="ARBA00022676"/>
    </source>
</evidence>
<gene>
    <name evidence="5" type="ORF">K505DRAFT_314489</name>
</gene>
<reference evidence="5" key="1">
    <citation type="journal article" date="2020" name="Stud. Mycol.">
        <title>101 Dothideomycetes genomes: a test case for predicting lifestyles and emergence of pathogens.</title>
        <authorList>
            <person name="Haridas S."/>
            <person name="Albert R."/>
            <person name="Binder M."/>
            <person name="Bloem J."/>
            <person name="Labutti K."/>
            <person name="Salamov A."/>
            <person name="Andreopoulos B."/>
            <person name="Baker S."/>
            <person name="Barry K."/>
            <person name="Bills G."/>
            <person name="Bluhm B."/>
            <person name="Cannon C."/>
            <person name="Castanera R."/>
            <person name="Culley D."/>
            <person name="Daum C."/>
            <person name="Ezra D."/>
            <person name="Gonzalez J."/>
            <person name="Henrissat B."/>
            <person name="Kuo A."/>
            <person name="Liang C."/>
            <person name="Lipzen A."/>
            <person name="Lutzoni F."/>
            <person name="Magnuson J."/>
            <person name="Mondo S."/>
            <person name="Nolan M."/>
            <person name="Ohm R."/>
            <person name="Pangilinan J."/>
            <person name="Park H.-J."/>
            <person name="Ramirez L."/>
            <person name="Alfaro M."/>
            <person name="Sun H."/>
            <person name="Tritt A."/>
            <person name="Yoshinaga Y."/>
            <person name="Zwiers L.-H."/>
            <person name="Turgeon B."/>
            <person name="Goodwin S."/>
            <person name="Spatafora J."/>
            <person name="Crous P."/>
            <person name="Grigoriev I."/>
        </authorList>
    </citation>
    <scope>NUCLEOTIDE SEQUENCE</scope>
    <source>
        <strain evidence="5">CBS 109.77</strain>
    </source>
</reference>
<dbReference type="GO" id="GO:0000139">
    <property type="term" value="C:Golgi membrane"/>
    <property type="evidence" value="ECO:0007669"/>
    <property type="project" value="TreeGrafter"/>
</dbReference>